<dbReference type="Proteomes" id="UP001057481">
    <property type="component" value="Unassembled WGS sequence"/>
</dbReference>
<reference evidence="1" key="1">
    <citation type="submission" date="2021-04" db="EMBL/GenBank/DDBJ databases">
        <title>Taxonomic assessment of Weissella genus.</title>
        <authorList>
            <person name="Fanelli F."/>
            <person name="Chieffi D."/>
            <person name="Dell'Aquila A."/>
            <person name="Gyu-Sung C."/>
            <person name="Franz C.M.A.P."/>
            <person name="Fusco V."/>
        </authorList>
    </citation>
    <scope>NUCLEOTIDE SEQUENCE</scope>
    <source>
        <strain evidence="1">LMG 25373</strain>
    </source>
</reference>
<proteinExistence type="predicted"/>
<gene>
    <name evidence="1" type="ORF">KAK10_01030</name>
</gene>
<evidence type="ECO:0000313" key="2">
    <source>
        <dbReference type="Proteomes" id="UP001057481"/>
    </source>
</evidence>
<organism evidence="1 2">
    <name type="scientific">Periweissella beninensis</name>
    <dbReference type="NCBI Taxonomy" id="504936"/>
    <lineage>
        <taxon>Bacteria</taxon>
        <taxon>Bacillati</taxon>
        <taxon>Bacillota</taxon>
        <taxon>Bacilli</taxon>
        <taxon>Lactobacillales</taxon>
        <taxon>Lactobacillaceae</taxon>
        <taxon>Periweissella</taxon>
    </lineage>
</organism>
<protein>
    <submittedName>
        <fullName evidence="1">Uncharacterized protein</fullName>
    </submittedName>
</protein>
<evidence type="ECO:0000313" key="1">
    <source>
        <dbReference type="EMBL" id="MCM2436519.1"/>
    </source>
</evidence>
<comment type="caution">
    <text evidence="1">The sequence shown here is derived from an EMBL/GenBank/DDBJ whole genome shotgun (WGS) entry which is preliminary data.</text>
</comment>
<sequence>MTFEEYIALQAENNPNFKNELKRVEAKHKIYQRAIEQPRARKRLLIKLLDKELVKENQ</sequence>
<keyword evidence="2" id="KW-1185">Reference proteome</keyword>
<dbReference type="EMBL" id="JAGMVS010000037">
    <property type="protein sequence ID" value="MCM2436519.1"/>
    <property type="molecule type" value="Genomic_DNA"/>
</dbReference>
<name>A0ABT0VGH3_9LACO</name>
<accession>A0ABT0VGH3</accession>
<dbReference type="RefSeq" id="WP_205142966.1">
    <property type="nucleotide sequence ID" value="NZ_JAFBDN010000002.1"/>
</dbReference>